<feature type="DNA-binding region" description="H-T-H motif" evidence="4">
    <location>
        <begin position="29"/>
        <end position="48"/>
    </location>
</feature>
<dbReference type="InterPro" id="IPR001647">
    <property type="entry name" value="HTH_TetR"/>
</dbReference>
<proteinExistence type="predicted"/>
<dbReference type="InterPro" id="IPR009057">
    <property type="entry name" value="Homeodomain-like_sf"/>
</dbReference>
<dbReference type="Proteomes" id="UP000624709">
    <property type="component" value="Unassembled WGS sequence"/>
</dbReference>
<protein>
    <recommendedName>
        <fullName evidence="5">HTH tetR-type domain-containing protein</fullName>
    </recommendedName>
</protein>
<evidence type="ECO:0000256" key="3">
    <source>
        <dbReference type="ARBA" id="ARBA00023163"/>
    </source>
</evidence>
<keyword evidence="1" id="KW-0805">Transcription regulation</keyword>
<reference evidence="6 7" key="1">
    <citation type="submission" date="2021-01" db="EMBL/GenBank/DDBJ databases">
        <title>Whole genome shotgun sequence of Actinoplanes palleronii NBRC 14916.</title>
        <authorList>
            <person name="Komaki H."/>
            <person name="Tamura T."/>
        </authorList>
    </citation>
    <scope>NUCLEOTIDE SEQUENCE [LARGE SCALE GENOMIC DNA]</scope>
    <source>
        <strain evidence="6 7">NBRC 14916</strain>
    </source>
</reference>
<evidence type="ECO:0000256" key="2">
    <source>
        <dbReference type="ARBA" id="ARBA00023125"/>
    </source>
</evidence>
<dbReference type="PANTHER" id="PTHR47506">
    <property type="entry name" value="TRANSCRIPTIONAL REGULATORY PROTEIN"/>
    <property type="match status" value="1"/>
</dbReference>
<keyword evidence="3" id="KW-0804">Transcription</keyword>
<keyword evidence="2 4" id="KW-0238">DNA-binding</keyword>
<comment type="caution">
    <text evidence="6">The sequence shown here is derived from an EMBL/GenBank/DDBJ whole genome shotgun (WGS) entry which is preliminary data.</text>
</comment>
<evidence type="ECO:0000256" key="4">
    <source>
        <dbReference type="PROSITE-ProRule" id="PRU00335"/>
    </source>
</evidence>
<name>A0ABQ4BT38_9ACTN</name>
<evidence type="ECO:0000259" key="5">
    <source>
        <dbReference type="PROSITE" id="PS50977"/>
    </source>
</evidence>
<sequence>MGRAPSIDDEALLKHLTEVFRHSGYEGASLTALSSASGLHRASLYHRFPTGKPGMAAAVLASVERSFGDILAPLTSEPDPSAAVAEMARRVGVFYADGRLACVLDTMTLRGAPDEIRAAAAGLAAGWLTAMTDVAQRAGASAEEAGRRARAALVRIEGALIVARVLDDPSEFQLALAELPQTLVAD</sequence>
<evidence type="ECO:0000256" key="1">
    <source>
        <dbReference type="ARBA" id="ARBA00023015"/>
    </source>
</evidence>
<evidence type="ECO:0000313" key="7">
    <source>
        <dbReference type="Proteomes" id="UP000624709"/>
    </source>
</evidence>
<feature type="domain" description="HTH tetR-type" evidence="5">
    <location>
        <begin position="6"/>
        <end position="66"/>
    </location>
</feature>
<dbReference type="PROSITE" id="PS50977">
    <property type="entry name" value="HTH_TETR_2"/>
    <property type="match status" value="1"/>
</dbReference>
<dbReference type="Pfam" id="PF00440">
    <property type="entry name" value="TetR_N"/>
    <property type="match status" value="1"/>
</dbReference>
<dbReference type="PANTHER" id="PTHR47506:SF1">
    <property type="entry name" value="HTH-TYPE TRANSCRIPTIONAL REGULATOR YJDC"/>
    <property type="match status" value="1"/>
</dbReference>
<dbReference type="Pfam" id="PF21993">
    <property type="entry name" value="TetR_C_13_2"/>
    <property type="match status" value="1"/>
</dbReference>
<keyword evidence="7" id="KW-1185">Reference proteome</keyword>
<accession>A0ABQ4BT38</accession>
<dbReference type="RefSeq" id="WP_203831389.1">
    <property type="nucleotide sequence ID" value="NZ_BAAATY010000079.1"/>
</dbReference>
<dbReference type="InterPro" id="IPR036271">
    <property type="entry name" value="Tet_transcr_reg_TetR-rel_C_sf"/>
</dbReference>
<dbReference type="SUPFAM" id="SSF48498">
    <property type="entry name" value="Tetracyclin repressor-like, C-terminal domain"/>
    <property type="match status" value="1"/>
</dbReference>
<dbReference type="EMBL" id="BOMS01000191">
    <property type="protein sequence ID" value="GIE73844.1"/>
    <property type="molecule type" value="Genomic_DNA"/>
</dbReference>
<dbReference type="SUPFAM" id="SSF46689">
    <property type="entry name" value="Homeodomain-like"/>
    <property type="match status" value="1"/>
</dbReference>
<organism evidence="6 7">
    <name type="scientific">Actinoplanes palleronii</name>
    <dbReference type="NCBI Taxonomy" id="113570"/>
    <lineage>
        <taxon>Bacteria</taxon>
        <taxon>Bacillati</taxon>
        <taxon>Actinomycetota</taxon>
        <taxon>Actinomycetes</taxon>
        <taxon>Micromonosporales</taxon>
        <taxon>Micromonosporaceae</taxon>
        <taxon>Actinoplanes</taxon>
    </lineage>
</organism>
<gene>
    <name evidence="6" type="ORF">Apa02nite_099520</name>
</gene>
<dbReference type="Gene3D" id="1.10.357.10">
    <property type="entry name" value="Tetracycline Repressor, domain 2"/>
    <property type="match status" value="1"/>
</dbReference>
<dbReference type="InterPro" id="IPR054156">
    <property type="entry name" value="YxaF_TetR_C"/>
</dbReference>
<evidence type="ECO:0000313" key="6">
    <source>
        <dbReference type="EMBL" id="GIE73844.1"/>
    </source>
</evidence>